<feature type="transmembrane region" description="Helical" evidence="1">
    <location>
        <begin position="213"/>
        <end position="237"/>
    </location>
</feature>
<keyword evidence="1" id="KW-0812">Transmembrane</keyword>
<dbReference type="AlphaFoldDB" id="A0A174SKU5"/>
<organism evidence="2 3">
    <name type="scientific">Anaerotruncus colihominis</name>
    <dbReference type="NCBI Taxonomy" id="169435"/>
    <lineage>
        <taxon>Bacteria</taxon>
        <taxon>Bacillati</taxon>
        <taxon>Bacillota</taxon>
        <taxon>Clostridia</taxon>
        <taxon>Eubacteriales</taxon>
        <taxon>Oscillospiraceae</taxon>
        <taxon>Anaerotruncus</taxon>
    </lineage>
</organism>
<feature type="transmembrane region" description="Helical" evidence="1">
    <location>
        <begin position="172"/>
        <end position="193"/>
    </location>
</feature>
<evidence type="ECO:0000256" key="1">
    <source>
        <dbReference type="SAM" id="Phobius"/>
    </source>
</evidence>
<dbReference type="Pfam" id="PF14808">
    <property type="entry name" value="TMEM164"/>
    <property type="match status" value="1"/>
</dbReference>
<dbReference type="RefSeq" id="WP_055245637.1">
    <property type="nucleotide sequence ID" value="NZ_JANFXI010000019.1"/>
</dbReference>
<evidence type="ECO:0000313" key="2">
    <source>
        <dbReference type="EMBL" id="CUP98344.1"/>
    </source>
</evidence>
<protein>
    <submittedName>
        <fullName evidence="2">Predicted integral membrane protein</fullName>
    </submittedName>
</protein>
<feature type="transmembrane region" description="Helical" evidence="1">
    <location>
        <begin position="82"/>
        <end position="98"/>
    </location>
</feature>
<sequence>MNEFSITPFRGPHLLLLLLTATAVLLIFLLLRGKPEARRSRYLIGVCFFNLALFAGYKLSLSMDAAYIRAYYPNGFSIFNELPLHLCNINLFLIPLGVWKRNRSIMGFSFFVAPLGALMALLFPEPLFSGFSLLMPRIFGYYVTHAILVVCGLSLATLGFYRPDPRDIPRILKTFGLLAVGAHLINLLLRLTLCPEANYFFTYGAEIGVLKLFWRIIPAPLLYGLPAPLILAGYMYAVCALSRLTQRAEEVSFS</sequence>
<proteinExistence type="predicted"/>
<keyword evidence="1" id="KW-0472">Membrane</keyword>
<keyword evidence="1" id="KW-1133">Transmembrane helix</keyword>
<feature type="transmembrane region" description="Helical" evidence="1">
    <location>
        <begin position="105"/>
        <end position="123"/>
    </location>
</feature>
<gene>
    <name evidence="2" type="ORF">ERS852551_02649</name>
</gene>
<evidence type="ECO:0000313" key="3">
    <source>
        <dbReference type="Proteomes" id="UP000095765"/>
    </source>
</evidence>
<accession>A0A174SKU5</accession>
<name>A0A174SKU5_9FIRM</name>
<dbReference type="Proteomes" id="UP000095765">
    <property type="component" value="Unassembled WGS sequence"/>
</dbReference>
<feature type="transmembrane region" description="Helical" evidence="1">
    <location>
        <begin position="12"/>
        <end position="31"/>
    </location>
</feature>
<feature type="transmembrane region" description="Helical" evidence="1">
    <location>
        <begin position="43"/>
        <end position="62"/>
    </location>
</feature>
<feature type="transmembrane region" description="Helical" evidence="1">
    <location>
        <begin position="138"/>
        <end position="160"/>
    </location>
</feature>
<dbReference type="OrthoDB" id="1696382at2"/>
<reference evidence="2 3" key="1">
    <citation type="submission" date="2015-09" db="EMBL/GenBank/DDBJ databases">
        <authorList>
            <consortium name="Pathogen Informatics"/>
        </authorList>
    </citation>
    <scope>NUCLEOTIDE SEQUENCE [LARGE SCALE GENOMIC DNA]</scope>
    <source>
        <strain evidence="2 3">2789STDY5834939</strain>
    </source>
</reference>
<dbReference type="EMBL" id="CZBE01000019">
    <property type="protein sequence ID" value="CUP98344.1"/>
    <property type="molecule type" value="Genomic_DNA"/>
</dbReference>